<protein>
    <submittedName>
        <fullName evidence="1">Non-LTR retroelement reverse transcriptase-like, related</fullName>
    </submittedName>
</protein>
<dbReference type="AlphaFoldDB" id="A0A2U1MUW4"/>
<keyword evidence="2" id="KW-1185">Reference proteome</keyword>
<accession>A0A2U1MUW4</accession>
<sequence>MDSDLKINLHQSKLTGIGVSKEDIELTAAIFGYSTFSPPFNYLEVKVGAAMSRLNSWNEVSDKISARLSKWNVKTLSIGGCLTKEDVELTAAIFGCSTFSPPFNYLEVKVGAAMSRLNSWNEVSDKISARLSK</sequence>
<dbReference type="PANTHER" id="PTHR33116">
    <property type="entry name" value="REVERSE TRANSCRIPTASE ZINC-BINDING DOMAIN-CONTAINING PROTEIN-RELATED-RELATED"/>
    <property type="match status" value="1"/>
</dbReference>
<proteinExistence type="predicted"/>
<comment type="caution">
    <text evidence="1">The sequence shown here is derived from an EMBL/GenBank/DDBJ whole genome shotgun (WGS) entry which is preliminary data.</text>
</comment>
<keyword evidence="1" id="KW-0808">Transferase</keyword>
<evidence type="ECO:0000313" key="2">
    <source>
        <dbReference type="Proteomes" id="UP000245207"/>
    </source>
</evidence>
<evidence type="ECO:0000313" key="1">
    <source>
        <dbReference type="EMBL" id="PWA65048.1"/>
    </source>
</evidence>
<keyword evidence="1" id="KW-0695">RNA-directed DNA polymerase</keyword>
<gene>
    <name evidence="1" type="ORF">CTI12_AA333970</name>
</gene>
<organism evidence="1 2">
    <name type="scientific">Artemisia annua</name>
    <name type="common">Sweet wormwood</name>
    <dbReference type="NCBI Taxonomy" id="35608"/>
    <lineage>
        <taxon>Eukaryota</taxon>
        <taxon>Viridiplantae</taxon>
        <taxon>Streptophyta</taxon>
        <taxon>Embryophyta</taxon>
        <taxon>Tracheophyta</taxon>
        <taxon>Spermatophyta</taxon>
        <taxon>Magnoliopsida</taxon>
        <taxon>eudicotyledons</taxon>
        <taxon>Gunneridae</taxon>
        <taxon>Pentapetalae</taxon>
        <taxon>asterids</taxon>
        <taxon>campanulids</taxon>
        <taxon>Asterales</taxon>
        <taxon>Asteraceae</taxon>
        <taxon>Asteroideae</taxon>
        <taxon>Anthemideae</taxon>
        <taxon>Artemisiinae</taxon>
        <taxon>Artemisia</taxon>
    </lineage>
</organism>
<dbReference type="OrthoDB" id="10591974at2759"/>
<name>A0A2U1MUW4_ARTAN</name>
<dbReference type="GO" id="GO:0003964">
    <property type="term" value="F:RNA-directed DNA polymerase activity"/>
    <property type="evidence" value="ECO:0007669"/>
    <property type="project" value="UniProtKB-KW"/>
</dbReference>
<dbReference type="EMBL" id="PKPP01004297">
    <property type="protein sequence ID" value="PWA65048.1"/>
    <property type="molecule type" value="Genomic_DNA"/>
</dbReference>
<keyword evidence="1" id="KW-0548">Nucleotidyltransferase</keyword>
<reference evidence="1 2" key="1">
    <citation type="journal article" date="2018" name="Mol. Plant">
        <title>The genome of Artemisia annua provides insight into the evolution of Asteraceae family and artemisinin biosynthesis.</title>
        <authorList>
            <person name="Shen Q."/>
            <person name="Zhang L."/>
            <person name="Liao Z."/>
            <person name="Wang S."/>
            <person name="Yan T."/>
            <person name="Shi P."/>
            <person name="Liu M."/>
            <person name="Fu X."/>
            <person name="Pan Q."/>
            <person name="Wang Y."/>
            <person name="Lv Z."/>
            <person name="Lu X."/>
            <person name="Zhang F."/>
            <person name="Jiang W."/>
            <person name="Ma Y."/>
            <person name="Chen M."/>
            <person name="Hao X."/>
            <person name="Li L."/>
            <person name="Tang Y."/>
            <person name="Lv G."/>
            <person name="Zhou Y."/>
            <person name="Sun X."/>
            <person name="Brodelius P.E."/>
            <person name="Rose J.K.C."/>
            <person name="Tang K."/>
        </authorList>
    </citation>
    <scope>NUCLEOTIDE SEQUENCE [LARGE SCALE GENOMIC DNA]</scope>
    <source>
        <strain evidence="2">cv. Huhao1</strain>
        <tissue evidence="1">Leaf</tissue>
    </source>
</reference>
<dbReference type="PANTHER" id="PTHR33116:SF78">
    <property type="entry name" value="OS12G0587133 PROTEIN"/>
    <property type="match status" value="1"/>
</dbReference>
<dbReference type="Proteomes" id="UP000245207">
    <property type="component" value="Unassembled WGS sequence"/>
</dbReference>